<evidence type="ECO:0000313" key="1">
    <source>
        <dbReference type="EMBL" id="KFM65816.1"/>
    </source>
</evidence>
<proteinExistence type="predicted"/>
<dbReference type="Proteomes" id="UP000054359">
    <property type="component" value="Unassembled WGS sequence"/>
</dbReference>
<gene>
    <name evidence="1" type="ORF">X975_15733</name>
</gene>
<protein>
    <submittedName>
        <fullName evidence="1">Uncharacterized protein</fullName>
    </submittedName>
</protein>
<accession>A0A087TL27</accession>
<reference evidence="1 2" key="1">
    <citation type="submission" date="2013-11" db="EMBL/GenBank/DDBJ databases">
        <title>Genome sequencing of Stegodyphus mimosarum.</title>
        <authorList>
            <person name="Bechsgaard J."/>
        </authorList>
    </citation>
    <scope>NUCLEOTIDE SEQUENCE [LARGE SCALE GENOMIC DNA]</scope>
</reference>
<dbReference type="EMBL" id="KK115719">
    <property type="protein sequence ID" value="KFM65816.1"/>
    <property type="molecule type" value="Genomic_DNA"/>
</dbReference>
<dbReference type="AlphaFoldDB" id="A0A087TL27"/>
<organism evidence="1 2">
    <name type="scientific">Stegodyphus mimosarum</name>
    <name type="common">African social velvet spider</name>
    <dbReference type="NCBI Taxonomy" id="407821"/>
    <lineage>
        <taxon>Eukaryota</taxon>
        <taxon>Metazoa</taxon>
        <taxon>Ecdysozoa</taxon>
        <taxon>Arthropoda</taxon>
        <taxon>Chelicerata</taxon>
        <taxon>Arachnida</taxon>
        <taxon>Araneae</taxon>
        <taxon>Araneomorphae</taxon>
        <taxon>Entelegynae</taxon>
        <taxon>Eresoidea</taxon>
        <taxon>Eresidae</taxon>
        <taxon>Stegodyphus</taxon>
    </lineage>
</organism>
<feature type="non-terminal residue" evidence="1">
    <location>
        <position position="90"/>
    </location>
</feature>
<evidence type="ECO:0000313" key="2">
    <source>
        <dbReference type="Proteomes" id="UP000054359"/>
    </source>
</evidence>
<name>A0A087TL27_STEMI</name>
<sequence length="90" mass="10263">MGFSASCNERKRKLWSHLVYLPQLENHLPISSSHTPNLYSRHLEIQVAELFVLVAGSCVSQTWHRVLKPQQLGPLQKWHSAPIGRHVSSL</sequence>
<keyword evidence="2" id="KW-1185">Reference proteome</keyword>